<dbReference type="Ensembl" id="ENSCMIT00000034129.1">
    <property type="protein sequence ID" value="ENSCMIP00000033621.1"/>
    <property type="gene ID" value="ENSCMIG00000014343.1"/>
</dbReference>
<dbReference type="PANTHER" id="PTHR14407">
    <property type="entry name" value="HERMANSKY-PUDLAK SYNDROME 4 PROTEIN LIGHT-EAR PROTEIN-RELATED"/>
    <property type="match status" value="1"/>
</dbReference>
<dbReference type="GeneTree" id="ENSGT00390000007349"/>
<dbReference type="STRING" id="7868.ENSCMIP00000033621"/>
<dbReference type="GO" id="GO:0031267">
    <property type="term" value="F:small GTPase binding"/>
    <property type="evidence" value="ECO:0007669"/>
    <property type="project" value="TreeGrafter"/>
</dbReference>
<protein>
    <submittedName>
        <fullName evidence="1">Uncharacterized protein</fullName>
    </submittedName>
</protein>
<organism evidence="1 2">
    <name type="scientific">Callorhinchus milii</name>
    <name type="common">Ghost shark</name>
    <dbReference type="NCBI Taxonomy" id="7868"/>
    <lineage>
        <taxon>Eukaryota</taxon>
        <taxon>Metazoa</taxon>
        <taxon>Chordata</taxon>
        <taxon>Craniata</taxon>
        <taxon>Vertebrata</taxon>
        <taxon>Chondrichthyes</taxon>
        <taxon>Holocephali</taxon>
        <taxon>Chimaeriformes</taxon>
        <taxon>Callorhinchidae</taxon>
        <taxon>Callorhinchus</taxon>
    </lineage>
</organism>
<name>A0A4W3J1T7_CALMI</name>
<dbReference type="Proteomes" id="UP000314986">
    <property type="component" value="Unassembled WGS sequence"/>
</dbReference>
<reference evidence="1" key="5">
    <citation type="submission" date="2025-09" db="UniProtKB">
        <authorList>
            <consortium name="Ensembl"/>
        </authorList>
    </citation>
    <scope>IDENTIFICATION</scope>
</reference>
<evidence type="ECO:0000313" key="1">
    <source>
        <dbReference type="Ensembl" id="ENSCMIP00000033621.1"/>
    </source>
</evidence>
<dbReference type="GO" id="GO:0005765">
    <property type="term" value="C:lysosomal membrane"/>
    <property type="evidence" value="ECO:0007669"/>
    <property type="project" value="TreeGrafter"/>
</dbReference>
<proteinExistence type="predicted"/>
<dbReference type="GO" id="GO:0006605">
    <property type="term" value="P:protein targeting"/>
    <property type="evidence" value="ECO:0007669"/>
    <property type="project" value="TreeGrafter"/>
</dbReference>
<reference evidence="2" key="2">
    <citation type="journal article" date="2007" name="PLoS Biol.">
        <title>Survey sequencing and comparative analysis of the elephant shark (Callorhinchus milii) genome.</title>
        <authorList>
            <person name="Venkatesh B."/>
            <person name="Kirkness E.F."/>
            <person name="Loh Y.H."/>
            <person name="Halpern A.L."/>
            <person name="Lee A.P."/>
            <person name="Johnson J."/>
            <person name="Dandona N."/>
            <person name="Viswanathan L.D."/>
            <person name="Tay A."/>
            <person name="Venter J.C."/>
            <person name="Strausberg R.L."/>
            <person name="Brenner S."/>
        </authorList>
    </citation>
    <scope>NUCLEOTIDE SEQUENCE [LARGE SCALE GENOMIC DNA]</scope>
</reference>
<dbReference type="InterPro" id="IPR026091">
    <property type="entry name" value="HPS4"/>
</dbReference>
<dbReference type="GO" id="GO:0031085">
    <property type="term" value="C:BLOC-3 complex"/>
    <property type="evidence" value="ECO:0007669"/>
    <property type="project" value="TreeGrafter"/>
</dbReference>
<reference evidence="2" key="1">
    <citation type="journal article" date="2006" name="Science">
        <title>Ancient noncoding elements conserved in the human genome.</title>
        <authorList>
            <person name="Venkatesh B."/>
            <person name="Kirkness E.F."/>
            <person name="Loh Y.H."/>
            <person name="Halpern A.L."/>
            <person name="Lee A.P."/>
            <person name="Johnson J."/>
            <person name="Dandona N."/>
            <person name="Viswanathan L.D."/>
            <person name="Tay A."/>
            <person name="Venter J.C."/>
            <person name="Strausberg R.L."/>
            <person name="Brenner S."/>
        </authorList>
    </citation>
    <scope>NUCLEOTIDE SEQUENCE [LARGE SCALE GENOMIC DNA]</scope>
</reference>
<dbReference type="AlphaFoldDB" id="A0A4W3J1T7"/>
<sequence length="307" mass="33020">MAPLPGPASPEKVGCGSVDPLEFLRASDAGLKDSGRAAGFRAEEEEGEEAVERARTLGSPSAEEASQRPLLVEMALYVHTVKELVIALLAEDGFGFDQNAIEDVVSNQSREVCLLGFEALGAVKALIRSSLGQKSSVRLHHSHSLLEKRSETLSPSLSFPLNNSHSNSELGDNVIVFFKPSPPQYHSTLASLNGLEVHLSETLPRAKVPATKPSSHLPPTLGTQDSHFVRAAGLMHTDLTRSPTIHEMSVRNTLTAVYSCRSPAQETHFQQLGAPVRNSGVPNPHDSIFTLPGKAKQKLLKHGVNLL</sequence>
<reference evidence="2" key="3">
    <citation type="journal article" date="2014" name="Nature">
        <title>Elephant shark genome provides unique insights into gnathostome evolution.</title>
        <authorList>
            <consortium name="International Elephant Shark Genome Sequencing Consortium"/>
            <person name="Venkatesh B."/>
            <person name="Lee A.P."/>
            <person name="Ravi V."/>
            <person name="Maurya A.K."/>
            <person name="Lian M.M."/>
            <person name="Swann J.B."/>
            <person name="Ohta Y."/>
            <person name="Flajnik M.F."/>
            <person name="Sutoh Y."/>
            <person name="Kasahara M."/>
            <person name="Hoon S."/>
            <person name="Gangu V."/>
            <person name="Roy S.W."/>
            <person name="Irimia M."/>
            <person name="Korzh V."/>
            <person name="Kondrychyn I."/>
            <person name="Lim Z.W."/>
            <person name="Tay B.H."/>
            <person name="Tohari S."/>
            <person name="Kong K.W."/>
            <person name="Ho S."/>
            <person name="Lorente-Galdos B."/>
            <person name="Quilez J."/>
            <person name="Marques-Bonet T."/>
            <person name="Raney B.J."/>
            <person name="Ingham P.W."/>
            <person name="Tay A."/>
            <person name="Hillier L.W."/>
            <person name="Minx P."/>
            <person name="Boehm T."/>
            <person name="Wilson R.K."/>
            <person name="Brenner S."/>
            <person name="Warren W.C."/>
        </authorList>
    </citation>
    <scope>NUCLEOTIDE SEQUENCE [LARGE SCALE GENOMIC DNA]</scope>
</reference>
<dbReference type="PANTHER" id="PTHR14407:SF9">
    <property type="entry name" value="BLOC-3 COMPLEX MEMBER HPS4"/>
    <property type="match status" value="1"/>
</dbReference>
<dbReference type="GO" id="GO:0005085">
    <property type="term" value="F:guanyl-nucleotide exchange factor activity"/>
    <property type="evidence" value="ECO:0007669"/>
    <property type="project" value="TreeGrafter"/>
</dbReference>
<dbReference type="InParanoid" id="A0A4W3J1T7"/>
<evidence type="ECO:0000313" key="2">
    <source>
        <dbReference type="Proteomes" id="UP000314986"/>
    </source>
</evidence>
<accession>A0A4W3J1T7</accession>
<reference evidence="1" key="4">
    <citation type="submission" date="2025-08" db="UniProtKB">
        <authorList>
            <consortium name="Ensembl"/>
        </authorList>
    </citation>
    <scope>IDENTIFICATION</scope>
</reference>
<keyword evidence="2" id="KW-1185">Reference proteome</keyword>
<dbReference type="GO" id="GO:0031410">
    <property type="term" value="C:cytoplasmic vesicle"/>
    <property type="evidence" value="ECO:0007669"/>
    <property type="project" value="TreeGrafter"/>
</dbReference>
<dbReference type="GO" id="GO:1903232">
    <property type="term" value="P:melanosome assembly"/>
    <property type="evidence" value="ECO:0007669"/>
    <property type="project" value="TreeGrafter"/>
</dbReference>